<dbReference type="Proteomes" id="UP000054423">
    <property type="component" value="Unassembled WGS sequence"/>
</dbReference>
<protein>
    <recommendedName>
        <fullName evidence="5">Neutral ceramidase</fullName>
        <ecNumber evidence="5">3.5.1.23</ecNumber>
    </recommendedName>
</protein>
<dbReference type="GO" id="GO:0046512">
    <property type="term" value="P:sphingosine biosynthetic process"/>
    <property type="evidence" value="ECO:0007669"/>
    <property type="project" value="TreeGrafter"/>
</dbReference>
<feature type="domain" description="Neutral/alkaline non-lysosomal ceramidase N-terminal" evidence="8">
    <location>
        <begin position="23"/>
        <end position="501"/>
    </location>
</feature>
<keyword evidence="5" id="KW-0746">Sphingolipid metabolism</keyword>
<dbReference type="GO" id="GO:0046514">
    <property type="term" value="P:ceramide catabolic process"/>
    <property type="evidence" value="ECO:0007669"/>
    <property type="project" value="InterPro"/>
</dbReference>
<keyword evidence="4" id="KW-0862">Zinc</keyword>
<evidence type="ECO:0000256" key="5">
    <source>
        <dbReference type="RuleBase" id="RU366019"/>
    </source>
</evidence>
<dbReference type="PANTHER" id="PTHR12670">
    <property type="entry name" value="CERAMIDASE"/>
    <property type="match status" value="1"/>
</dbReference>
<dbReference type="VEuPathDB" id="FungiDB:PPTG_13765"/>
<proteinExistence type="inferred from homology"/>
<feature type="binding site" evidence="4">
    <location>
        <position position="435"/>
    </location>
    <ligand>
        <name>Zn(2+)</name>
        <dbReference type="ChEBI" id="CHEBI:29105"/>
    </ligand>
</feature>
<dbReference type="GO" id="GO:0017040">
    <property type="term" value="F:N-acylsphingosine amidohydrolase activity"/>
    <property type="evidence" value="ECO:0007669"/>
    <property type="project" value="UniProtKB-UniRule"/>
</dbReference>
<feature type="active site" description="Nucleophile" evidence="3">
    <location>
        <position position="267"/>
    </location>
</feature>
<dbReference type="OrthoDB" id="191371at2759"/>
<evidence type="ECO:0000259" key="9">
    <source>
        <dbReference type="Pfam" id="PF17048"/>
    </source>
</evidence>
<feature type="binding site" evidence="4">
    <location>
        <position position="472"/>
    </location>
    <ligand>
        <name>Zn(2+)</name>
        <dbReference type="ChEBI" id="CHEBI:29105"/>
    </ligand>
</feature>
<feature type="region of interest" description="Disordered" evidence="6">
    <location>
        <begin position="168"/>
        <end position="191"/>
    </location>
</feature>
<feature type="signal peptide" evidence="7">
    <location>
        <begin position="1"/>
        <end position="22"/>
    </location>
</feature>
<feature type="binding site" evidence="4">
    <location>
        <position position="224"/>
    </location>
    <ligand>
        <name>Zn(2+)</name>
        <dbReference type="ChEBI" id="CHEBI:29105"/>
    </ligand>
</feature>
<sequence>MAPFRPWLLSLLLNVLFQYVWTYNIGIGKSDITGPAAEVNMMGFADLQESTAGILNRLYARAYLIEDPDSKNRVMFVHCDLHSVMQLVHQEVIAQLATKYDGVYTAQNVILHATHTHGGPGGTAGYFLYDISILGFISESFDQIVSGILAAIDQAHNSVEKGDIRWNKGEVEKGGKNRSPDAYGANPAGEREKYTSDIDTTMRALHFFSSKGTLRGILAFYPVHPTSLTMKNRLISGDNKGFAEFLMEEKFENVVVGIGISNAGDVSPNLVDNGDGTFAGEGRDSVDSAEIMGHRQFTTLSSLVEAESELVTGSVVAKLSYVDFSNVTLTNVTATEADPYAHKTCPAIVGQNMAAGTEDGRALSMFTEGNLKENKFFKLISGVIKKTPDWVQDCQNANKVPLLAVGLMDKPWVPSTLPVQIVKIGQFAIAVTTFETTTMAGRRIKDSVKAALSGIGVKEVELAAVSNAYSQYLTTKEEYLTQHYEGASTLFGPNQLAAVQQELNRVAASIVDQLVPLDVGPTPLQIKRNDLLTLQTGVVLDTSPWFKSFSHVRKQPEESYAIGQMASAQFAGAHPKNALTRVSSFCDLQRVDSDDSSPTILTDAHWDLRYRWKRTGISESTNTCEWFIRPGGRASVAGTYRFVHRGYSKQLGGKLKPYEGVSKTFTIA</sequence>
<dbReference type="PANTHER" id="PTHR12670:SF1">
    <property type="entry name" value="NEUTRAL CERAMIDASE"/>
    <property type="match status" value="1"/>
</dbReference>
<dbReference type="GO" id="GO:0042759">
    <property type="term" value="P:long-chain fatty acid biosynthetic process"/>
    <property type="evidence" value="ECO:0007669"/>
    <property type="project" value="TreeGrafter"/>
</dbReference>
<feature type="domain" description="Neutral/alkaline non-lysosomal ceramidase C-terminal" evidence="9">
    <location>
        <begin position="505"/>
        <end position="667"/>
    </location>
</feature>
<evidence type="ECO:0000256" key="2">
    <source>
        <dbReference type="ARBA" id="ARBA00022801"/>
    </source>
</evidence>
<comment type="similarity">
    <text evidence="1 5">Belongs to the neutral ceramidase family.</text>
</comment>
<dbReference type="GO" id="GO:0046872">
    <property type="term" value="F:metal ion binding"/>
    <property type="evidence" value="ECO:0007669"/>
    <property type="project" value="UniProtKB-KW"/>
</dbReference>
<dbReference type="EMBL" id="KI680547">
    <property type="protein sequence ID" value="ETL89443.1"/>
    <property type="molecule type" value="Genomic_DNA"/>
</dbReference>
<dbReference type="GO" id="GO:0016020">
    <property type="term" value="C:membrane"/>
    <property type="evidence" value="ECO:0007669"/>
    <property type="project" value="GOC"/>
</dbReference>
<dbReference type="AlphaFoldDB" id="W2KW94"/>
<evidence type="ECO:0000313" key="10">
    <source>
        <dbReference type="EMBL" id="ETL89443.1"/>
    </source>
</evidence>
<feature type="binding site" evidence="4">
    <location>
        <position position="115"/>
    </location>
    <ligand>
        <name>Zn(2+)</name>
        <dbReference type="ChEBI" id="CHEBI:29105"/>
    </ligand>
</feature>
<feature type="chain" id="PRO_5004818937" description="Neutral ceramidase" evidence="7">
    <location>
        <begin position="23"/>
        <end position="668"/>
    </location>
</feature>
<evidence type="ECO:0000256" key="1">
    <source>
        <dbReference type="ARBA" id="ARBA00009835"/>
    </source>
</evidence>
<evidence type="ECO:0000256" key="3">
    <source>
        <dbReference type="PIRSR" id="PIRSR606823-1"/>
    </source>
</evidence>
<dbReference type="Pfam" id="PF17048">
    <property type="entry name" value="Ceramidse_alk_C"/>
    <property type="match status" value="1"/>
</dbReference>
<comment type="catalytic activity">
    <reaction evidence="5">
        <text>an N-acylsphing-4-enine + H2O = sphing-4-enine + a fatty acid</text>
        <dbReference type="Rhea" id="RHEA:20856"/>
        <dbReference type="ChEBI" id="CHEBI:15377"/>
        <dbReference type="ChEBI" id="CHEBI:28868"/>
        <dbReference type="ChEBI" id="CHEBI:52639"/>
        <dbReference type="ChEBI" id="CHEBI:57756"/>
        <dbReference type="EC" id="3.5.1.23"/>
    </reaction>
</comment>
<dbReference type="InterPro" id="IPR006823">
    <property type="entry name" value="Ceramidase_alk"/>
</dbReference>
<comment type="cofactor">
    <cofactor evidence="4">
        <name>Zn(2+)</name>
        <dbReference type="ChEBI" id="CHEBI:29105"/>
    </cofactor>
    <text evidence="4">Binds 1 zinc ion per subunit.</text>
</comment>
<dbReference type="GO" id="GO:0005576">
    <property type="term" value="C:extracellular region"/>
    <property type="evidence" value="ECO:0007669"/>
    <property type="project" value="TreeGrafter"/>
</dbReference>
<keyword evidence="5" id="KW-0443">Lipid metabolism</keyword>
<name>W2KW94_PHYNI</name>
<organism evidence="10">
    <name type="scientific">Phytophthora nicotianae</name>
    <name type="common">Potato buckeye rot agent</name>
    <name type="synonym">Phytophthora parasitica</name>
    <dbReference type="NCBI Taxonomy" id="4792"/>
    <lineage>
        <taxon>Eukaryota</taxon>
        <taxon>Sar</taxon>
        <taxon>Stramenopiles</taxon>
        <taxon>Oomycota</taxon>
        <taxon>Peronosporomycetes</taxon>
        <taxon>Peronosporales</taxon>
        <taxon>Peronosporaceae</taxon>
        <taxon>Phytophthora</taxon>
    </lineage>
</organism>
<dbReference type="Gene3D" id="2.60.40.2300">
    <property type="entry name" value="Neutral/alkaline non-lysosomal ceramidase, C-terminal domain"/>
    <property type="match status" value="1"/>
</dbReference>
<feature type="compositionally biased region" description="Basic and acidic residues" evidence="6">
    <location>
        <begin position="168"/>
        <end position="179"/>
    </location>
</feature>
<keyword evidence="4" id="KW-0479">Metal-binding</keyword>
<keyword evidence="7" id="KW-0732">Signal</keyword>
<evidence type="ECO:0000256" key="4">
    <source>
        <dbReference type="PIRSR" id="PIRSR606823-2"/>
    </source>
</evidence>
<keyword evidence="2 5" id="KW-0378">Hydrolase</keyword>
<dbReference type="InterPro" id="IPR031329">
    <property type="entry name" value="NEUT/ALK_ceramidase_N"/>
</dbReference>
<reference evidence="10" key="1">
    <citation type="submission" date="2013-11" db="EMBL/GenBank/DDBJ databases">
        <title>The Genome Sequence of Phytophthora parasitica CHvinca01.</title>
        <authorList>
            <consortium name="The Broad Institute Genomics Platform"/>
            <person name="Russ C."/>
            <person name="Tyler B."/>
            <person name="Panabieres F."/>
            <person name="Shan W."/>
            <person name="Tripathy S."/>
            <person name="Grunwald N."/>
            <person name="Machado M."/>
            <person name="Johnson C.S."/>
            <person name="Arredondo F."/>
            <person name="Hong C."/>
            <person name="Coffey M."/>
            <person name="Young S.K."/>
            <person name="Zeng Q."/>
            <person name="Gargeya S."/>
            <person name="Fitzgerald M."/>
            <person name="Abouelleil A."/>
            <person name="Alvarado L."/>
            <person name="Chapman S.B."/>
            <person name="Gainer-Dewar J."/>
            <person name="Goldberg J."/>
            <person name="Griggs A."/>
            <person name="Gujja S."/>
            <person name="Hansen M."/>
            <person name="Howarth C."/>
            <person name="Imamovic A."/>
            <person name="Ireland A."/>
            <person name="Larimer J."/>
            <person name="McCowan C."/>
            <person name="Murphy C."/>
            <person name="Pearson M."/>
            <person name="Poon T.W."/>
            <person name="Priest M."/>
            <person name="Roberts A."/>
            <person name="Saif S."/>
            <person name="Shea T."/>
            <person name="Sykes S."/>
            <person name="Wortman J."/>
            <person name="Nusbaum C."/>
            <person name="Birren B."/>
        </authorList>
    </citation>
    <scope>NUCLEOTIDE SEQUENCE [LARGE SCALE GENOMIC DNA]</scope>
    <source>
        <strain evidence="10">CHvinca01</strain>
    </source>
</reference>
<dbReference type="Pfam" id="PF04734">
    <property type="entry name" value="Ceramidase_alk"/>
    <property type="match status" value="1"/>
</dbReference>
<evidence type="ECO:0000256" key="6">
    <source>
        <dbReference type="SAM" id="MobiDB-lite"/>
    </source>
</evidence>
<dbReference type="InterPro" id="IPR038445">
    <property type="entry name" value="NCDase_C_sf"/>
</dbReference>
<accession>W2KW94</accession>
<evidence type="ECO:0000256" key="7">
    <source>
        <dbReference type="SAM" id="SignalP"/>
    </source>
</evidence>
<dbReference type="EC" id="3.5.1.23" evidence="5"/>
<dbReference type="InterPro" id="IPR031331">
    <property type="entry name" value="NEUT/ALK_ceramidase_C"/>
</dbReference>
<gene>
    <name evidence="10" type="ORF">L917_11633</name>
</gene>
<evidence type="ECO:0000259" key="8">
    <source>
        <dbReference type="Pfam" id="PF04734"/>
    </source>
</evidence>